<feature type="transmembrane region" description="Helical" evidence="6">
    <location>
        <begin position="52"/>
        <end position="77"/>
    </location>
</feature>
<accession>A0A524RLA3</accession>
<keyword evidence="4 6" id="KW-1133">Transmembrane helix</keyword>
<feature type="transmembrane region" description="Helical" evidence="6">
    <location>
        <begin position="6"/>
        <end position="22"/>
    </location>
</feature>
<evidence type="ECO:0000256" key="4">
    <source>
        <dbReference type="ARBA" id="ARBA00022989"/>
    </source>
</evidence>
<dbReference type="Pfam" id="PF01594">
    <property type="entry name" value="AI-2E_transport"/>
    <property type="match status" value="1"/>
</dbReference>
<dbReference type="GO" id="GO:0016020">
    <property type="term" value="C:membrane"/>
    <property type="evidence" value="ECO:0007669"/>
    <property type="project" value="UniProtKB-SubCell"/>
</dbReference>
<comment type="similarity">
    <text evidence="2">Belongs to the autoinducer-2 exporter (AI-2E) (TC 2.A.86) family.</text>
</comment>
<evidence type="ECO:0000313" key="7">
    <source>
        <dbReference type="EMBL" id="TGG90844.1"/>
    </source>
</evidence>
<feature type="transmembrane region" description="Helical" evidence="6">
    <location>
        <begin position="27"/>
        <end position="46"/>
    </location>
</feature>
<feature type="transmembrane region" description="Helical" evidence="6">
    <location>
        <begin position="273"/>
        <end position="290"/>
    </location>
</feature>
<name>A0A524RLA3_9CHRO</name>
<evidence type="ECO:0000256" key="6">
    <source>
        <dbReference type="SAM" id="Phobius"/>
    </source>
</evidence>
<keyword evidence="5 6" id="KW-0472">Membrane</keyword>
<organism evidence="7 8">
    <name type="scientific">Aphanocapsa feldmannii 277cV</name>
    <dbReference type="NCBI Taxonomy" id="2507553"/>
    <lineage>
        <taxon>Bacteria</taxon>
        <taxon>Bacillati</taxon>
        <taxon>Cyanobacteriota</taxon>
        <taxon>Cyanophyceae</taxon>
        <taxon>Oscillatoriophycideae</taxon>
        <taxon>Chroococcales</taxon>
        <taxon>Microcystaceae</taxon>
        <taxon>Aphanocapsa</taxon>
    </lineage>
</organism>
<reference evidence="7 8" key="1">
    <citation type="journal article" date="2019" name="mSystems">
        <title>Life at home and on the roam: Genomic adaptions reflect the dual lifestyle of an intracellular, facultative symbiont.</title>
        <authorList>
            <person name="Burgsdorf I."/>
        </authorList>
    </citation>
    <scope>NUCLEOTIDE SEQUENCE [LARGE SCALE GENOMIC DNA]</scope>
    <source>
        <strain evidence="7">277cV</strain>
    </source>
</reference>
<evidence type="ECO:0000256" key="1">
    <source>
        <dbReference type="ARBA" id="ARBA00004141"/>
    </source>
</evidence>
<evidence type="ECO:0000256" key="5">
    <source>
        <dbReference type="ARBA" id="ARBA00023136"/>
    </source>
</evidence>
<dbReference type="EMBL" id="SRMO01000084">
    <property type="protein sequence ID" value="TGG90844.1"/>
    <property type="molecule type" value="Genomic_DNA"/>
</dbReference>
<dbReference type="PANTHER" id="PTHR21716:SF62">
    <property type="entry name" value="TRANSPORT PROTEIN YDBI-RELATED"/>
    <property type="match status" value="1"/>
</dbReference>
<sequence length="356" mass="38448">MLFGQWIALMALAASLLLLWSLKDVLLLVFTAVVLAVALVTLSQTIKRRTVLNHWLSLLVTLLVVALLLLLLTVVLVPPFASEYRQLIAQLPRALEALEELLRSSLGQLSSYVYGPGADPTAGLISLLGDDLEDLSPVRALGEGVNRLWGLAGNLGSGLVRLIFVAAVAVMIAAQPQAYRDVAVRLTPSFYRRRFRQILDDCGTALSNWLVGVLISSLCVALLAGVGLGLLGVKLVVANALLAGLLNVIPNIGPTLSTVFPMSVAFLDAPWKALAVLLLYVVIQNVESYLITPSVMQRQVKLLPALTLTAQLVFTVIFGPIGLLLAVPLAVVLQVVCRNLLIMDVLDRWRLKRFVS</sequence>
<evidence type="ECO:0000256" key="2">
    <source>
        <dbReference type="ARBA" id="ARBA00009773"/>
    </source>
</evidence>
<comment type="subcellular location">
    <subcellularLocation>
        <location evidence="1">Membrane</location>
        <topology evidence="1">Multi-pass membrane protein</topology>
    </subcellularLocation>
</comment>
<dbReference type="PANTHER" id="PTHR21716">
    <property type="entry name" value="TRANSMEMBRANE PROTEIN"/>
    <property type="match status" value="1"/>
</dbReference>
<evidence type="ECO:0000313" key="8">
    <source>
        <dbReference type="Proteomes" id="UP000317990"/>
    </source>
</evidence>
<evidence type="ECO:0000256" key="3">
    <source>
        <dbReference type="ARBA" id="ARBA00022692"/>
    </source>
</evidence>
<dbReference type="AlphaFoldDB" id="A0A524RLA3"/>
<keyword evidence="3 6" id="KW-0812">Transmembrane</keyword>
<feature type="transmembrane region" description="Helical" evidence="6">
    <location>
        <begin position="209"/>
        <end position="228"/>
    </location>
</feature>
<protein>
    <submittedName>
        <fullName evidence="7">AI-2E family transporter</fullName>
    </submittedName>
</protein>
<comment type="caution">
    <text evidence="7">The sequence shown here is derived from an EMBL/GenBank/DDBJ whole genome shotgun (WGS) entry which is preliminary data.</text>
</comment>
<dbReference type="GO" id="GO:0055085">
    <property type="term" value="P:transmembrane transport"/>
    <property type="evidence" value="ECO:0007669"/>
    <property type="project" value="TreeGrafter"/>
</dbReference>
<dbReference type="InterPro" id="IPR002549">
    <property type="entry name" value="AI-2E-like"/>
</dbReference>
<feature type="transmembrane region" description="Helical" evidence="6">
    <location>
        <begin position="148"/>
        <end position="174"/>
    </location>
</feature>
<proteinExistence type="inferred from homology"/>
<gene>
    <name evidence="7" type="ORF">ERJ67_08930</name>
</gene>
<dbReference type="Proteomes" id="UP000317990">
    <property type="component" value="Unassembled WGS sequence"/>
</dbReference>